<dbReference type="GO" id="GO:0008270">
    <property type="term" value="F:zinc ion binding"/>
    <property type="evidence" value="ECO:0007669"/>
    <property type="project" value="InterPro"/>
</dbReference>
<dbReference type="Proteomes" id="UP001055439">
    <property type="component" value="Chromosome 8"/>
</dbReference>
<dbReference type="AlphaFoldDB" id="A0A9E7HBH6"/>
<dbReference type="InterPro" id="IPR032867">
    <property type="entry name" value="DYW_dom"/>
</dbReference>
<dbReference type="Pfam" id="PF14432">
    <property type="entry name" value="DYW_deaminase"/>
    <property type="match status" value="1"/>
</dbReference>
<dbReference type="Pfam" id="PF20430">
    <property type="entry name" value="Eplus_motif"/>
    <property type="match status" value="1"/>
</dbReference>
<name>A0A9E7HBH6_9LILI</name>
<evidence type="ECO:0000313" key="3">
    <source>
        <dbReference type="EMBL" id="URE30211.1"/>
    </source>
</evidence>
<evidence type="ECO:0000259" key="2">
    <source>
        <dbReference type="Pfam" id="PF14432"/>
    </source>
</evidence>
<dbReference type="OrthoDB" id="774757at2759"/>
<reference evidence="3" key="1">
    <citation type="submission" date="2022-05" db="EMBL/GenBank/DDBJ databases">
        <title>The Musa troglodytarum L. genome provides insights into the mechanism of non-climacteric behaviour and enrichment of carotenoids.</title>
        <authorList>
            <person name="Wang J."/>
        </authorList>
    </citation>
    <scope>NUCLEOTIDE SEQUENCE</scope>
    <source>
        <tissue evidence="3">Leaf</tissue>
    </source>
</reference>
<feature type="domain" description="DYW" evidence="2">
    <location>
        <begin position="52"/>
        <end position="85"/>
    </location>
</feature>
<sequence length="207" mass="22783">MASRSVRKTPGWTWIEINNETHRFRVGDKSHPQSKEIYETLKVLIEKLESAGYVPDTNFVLHDIDEELKAGFLYTHSEKLAIAFGDTNIIPDRPHPSGKHHFCQRRAADSTPLQAFECVIAISAFGNAIYGTDERAQLTAFTDVATSRTIEAGVASSLCGRMMFRRKSSLATQDELRTKEAGSGRAIDPGMSASSSRKHSVSGPTAL</sequence>
<evidence type="ECO:0000313" key="4">
    <source>
        <dbReference type="Proteomes" id="UP001055439"/>
    </source>
</evidence>
<proteinExistence type="predicted"/>
<evidence type="ECO:0000256" key="1">
    <source>
        <dbReference type="SAM" id="MobiDB-lite"/>
    </source>
</evidence>
<keyword evidence="4" id="KW-1185">Reference proteome</keyword>
<organism evidence="3 4">
    <name type="scientific">Musa troglodytarum</name>
    <name type="common">fe'i banana</name>
    <dbReference type="NCBI Taxonomy" id="320322"/>
    <lineage>
        <taxon>Eukaryota</taxon>
        <taxon>Viridiplantae</taxon>
        <taxon>Streptophyta</taxon>
        <taxon>Embryophyta</taxon>
        <taxon>Tracheophyta</taxon>
        <taxon>Spermatophyta</taxon>
        <taxon>Magnoliopsida</taxon>
        <taxon>Liliopsida</taxon>
        <taxon>Zingiberales</taxon>
        <taxon>Musaceae</taxon>
        <taxon>Musa</taxon>
    </lineage>
</organism>
<protein>
    <submittedName>
        <fullName evidence="3">No apical meristem (NAM) protein</fullName>
    </submittedName>
</protein>
<accession>A0A9E7HBH6</accession>
<gene>
    <name evidence="3" type="ORF">MUK42_03630</name>
</gene>
<dbReference type="EMBL" id="CP097510">
    <property type="protein sequence ID" value="URE30211.1"/>
    <property type="molecule type" value="Genomic_DNA"/>
</dbReference>
<dbReference type="InterPro" id="IPR046849">
    <property type="entry name" value="E2_motif"/>
</dbReference>
<feature type="region of interest" description="Disordered" evidence="1">
    <location>
        <begin position="170"/>
        <end position="207"/>
    </location>
</feature>